<name>A0ABY9T8Q2_BREBE</name>
<dbReference type="Proteomes" id="UP001256827">
    <property type="component" value="Chromosome"/>
</dbReference>
<protein>
    <submittedName>
        <fullName evidence="2">NUDIX domain-containing protein</fullName>
    </submittedName>
</protein>
<evidence type="ECO:0000313" key="3">
    <source>
        <dbReference type="Proteomes" id="UP001256827"/>
    </source>
</evidence>
<accession>A0ABY9T8Q2</accession>
<dbReference type="InterPro" id="IPR015797">
    <property type="entry name" value="NUDIX_hydrolase-like_dom_sf"/>
</dbReference>
<dbReference type="InterPro" id="IPR000086">
    <property type="entry name" value="NUDIX_hydrolase_dom"/>
</dbReference>
<sequence length="211" mass="23503">MREEMLDIIDEETGAPIGVAARGEVHRLGHWHQTFHCWIYTVREGGIELLFQKRHPEKDTCPNLLDITSAGHLAAAEGPADGVRELEEELGIKIPFAALQSVGVIKDVMVSPGICDKELCHVYACASDRPLHDYRLQPEEVTGLFWVRLDELERLFAGELSRITAEGFLSEADGTKKDVVLEVAQAAFVPHESHYYRRVFAAVRRLASGSA</sequence>
<dbReference type="SUPFAM" id="SSF55811">
    <property type="entry name" value="Nudix"/>
    <property type="match status" value="1"/>
</dbReference>
<evidence type="ECO:0000313" key="2">
    <source>
        <dbReference type="EMBL" id="WNC16465.1"/>
    </source>
</evidence>
<keyword evidence="3" id="KW-1185">Reference proteome</keyword>
<organism evidence="2 3">
    <name type="scientific">Brevibacillus brevis</name>
    <name type="common">Bacillus brevis</name>
    <dbReference type="NCBI Taxonomy" id="1393"/>
    <lineage>
        <taxon>Bacteria</taxon>
        <taxon>Bacillati</taxon>
        <taxon>Bacillota</taxon>
        <taxon>Bacilli</taxon>
        <taxon>Bacillales</taxon>
        <taxon>Paenibacillaceae</taxon>
        <taxon>Brevibacillus</taxon>
    </lineage>
</organism>
<dbReference type="Pfam" id="PF00293">
    <property type="entry name" value="NUDIX"/>
    <property type="match status" value="1"/>
</dbReference>
<dbReference type="RefSeq" id="WP_310771152.1">
    <property type="nucleotide sequence ID" value="NZ_CP134050.1"/>
</dbReference>
<feature type="domain" description="Nudix hydrolase" evidence="1">
    <location>
        <begin position="30"/>
        <end position="169"/>
    </location>
</feature>
<evidence type="ECO:0000259" key="1">
    <source>
        <dbReference type="PROSITE" id="PS51462"/>
    </source>
</evidence>
<dbReference type="PANTHER" id="PTHR10885:SF0">
    <property type="entry name" value="ISOPENTENYL-DIPHOSPHATE DELTA-ISOMERASE"/>
    <property type="match status" value="1"/>
</dbReference>
<dbReference type="PANTHER" id="PTHR10885">
    <property type="entry name" value="ISOPENTENYL-DIPHOSPHATE DELTA-ISOMERASE"/>
    <property type="match status" value="1"/>
</dbReference>
<proteinExistence type="predicted"/>
<reference evidence="2 3" key="1">
    <citation type="submission" date="2023-09" db="EMBL/GenBank/DDBJ databases">
        <title>Complete Genome and Methylome dissection of Bacillus brevis NEB573 original source of BbsI restriction endonuclease.</title>
        <authorList>
            <person name="Fomenkov A."/>
            <person name="Roberts R.D."/>
        </authorList>
    </citation>
    <scope>NUCLEOTIDE SEQUENCE [LARGE SCALE GENOMIC DNA]</scope>
    <source>
        <strain evidence="2 3">NEB573</strain>
    </source>
</reference>
<dbReference type="Gene3D" id="3.90.79.10">
    <property type="entry name" value="Nucleoside Triphosphate Pyrophosphohydrolase"/>
    <property type="match status" value="1"/>
</dbReference>
<dbReference type="PROSITE" id="PS51462">
    <property type="entry name" value="NUDIX"/>
    <property type="match status" value="1"/>
</dbReference>
<dbReference type="CDD" id="cd04692">
    <property type="entry name" value="NUDIX_Hydrolase"/>
    <property type="match status" value="1"/>
</dbReference>
<gene>
    <name evidence="2" type="ORF">RGB73_09145</name>
</gene>
<dbReference type="EMBL" id="CP134050">
    <property type="protein sequence ID" value="WNC16465.1"/>
    <property type="molecule type" value="Genomic_DNA"/>
</dbReference>